<evidence type="ECO:0000313" key="2">
    <source>
        <dbReference type="Proteomes" id="UP000265341"/>
    </source>
</evidence>
<gene>
    <name evidence="1" type="ORF">Mrose_02691</name>
</gene>
<dbReference type="AlphaFoldDB" id="A0A399EPB8"/>
<sequence>MALAVARVKEPDARAQLLEAAVRGLSLSQIRERVRRLEQRPAALELRQTLARLQQRVRDVRLSPERLRRVEGLLADALRELEAGGGEDA</sequence>
<reference evidence="1 2" key="1">
    <citation type="submission" date="2018-08" db="EMBL/GenBank/DDBJ databases">
        <title>Meiothermus roseus NBRC 110900 genome sequencing project.</title>
        <authorList>
            <person name="Da Costa M.S."/>
            <person name="Albuquerque L."/>
            <person name="Raposo P."/>
            <person name="Froufe H.J.C."/>
            <person name="Barroso C.S."/>
            <person name="Egas C."/>
        </authorList>
    </citation>
    <scope>NUCLEOTIDE SEQUENCE [LARGE SCALE GENOMIC DNA]</scope>
    <source>
        <strain evidence="1 2">NBRC 110900</strain>
    </source>
</reference>
<organism evidence="1 2">
    <name type="scientific">Calidithermus roseus</name>
    <dbReference type="NCBI Taxonomy" id="1644118"/>
    <lineage>
        <taxon>Bacteria</taxon>
        <taxon>Thermotogati</taxon>
        <taxon>Deinococcota</taxon>
        <taxon>Deinococci</taxon>
        <taxon>Thermales</taxon>
        <taxon>Thermaceae</taxon>
        <taxon>Calidithermus</taxon>
    </lineage>
</organism>
<accession>A0A399EPB8</accession>
<protein>
    <submittedName>
        <fullName evidence="1">Uncharacterized protein</fullName>
    </submittedName>
</protein>
<dbReference type="EMBL" id="QWLA01000059">
    <property type="protein sequence ID" value="RIH84342.1"/>
    <property type="molecule type" value="Genomic_DNA"/>
</dbReference>
<comment type="caution">
    <text evidence="1">The sequence shown here is derived from an EMBL/GenBank/DDBJ whole genome shotgun (WGS) entry which is preliminary data.</text>
</comment>
<evidence type="ECO:0000313" key="1">
    <source>
        <dbReference type="EMBL" id="RIH84342.1"/>
    </source>
</evidence>
<keyword evidence="2" id="KW-1185">Reference proteome</keyword>
<dbReference type="Proteomes" id="UP000265341">
    <property type="component" value="Unassembled WGS sequence"/>
</dbReference>
<name>A0A399EPB8_9DEIN</name>
<proteinExistence type="predicted"/>